<evidence type="ECO:0000256" key="1">
    <source>
        <dbReference type="ARBA" id="ARBA00005662"/>
    </source>
</evidence>
<dbReference type="Pfam" id="PF09587">
    <property type="entry name" value="PGA_cap"/>
    <property type="match status" value="1"/>
</dbReference>
<evidence type="ECO:0000256" key="2">
    <source>
        <dbReference type="SAM" id="MobiDB-lite"/>
    </source>
</evidence>
<proteinExistence type="inferred from homology"/>
<dbReference type="PANTHER" id="PTHR33393">
    <property type="entry name" value="POLYGLUTAMINE SYNTHESIS ACCESSORY PROTEIN RV0574C-RELATED"/>
    <property type="match status" value="1"/>
</dbReference>
<comment type="caution">
    <text evidence="4">The sequence shown here is derived from an EMBL/GenBank/DDBJ whole genome shotgun (WGS) entry which is preliminary data.</text>
</comment>
<protein>
    <recommendedName>
        <fullName evidence="3">Capsule synthesis protein CapA domain-containing protein</fullName>
    </recommendedName>
</protein>
<sequence length="380" mass="38633">MAVSLLTGCASSTEIRGLDDVSTTGTAAPSGTSTSGSGTPSSTSTATSGSPRQVTITATGDVRVDAAIRASAERASGTAGIYDFDGMLAAIRPIARGSDVALCHLGTPLSASDIDLSVADSTVLNAPREVARTLAWAGFTGCDGASAHAYDLGVDGLADTFRVFQENGLGYAGPGAAQSNGRRVATYRTDAATVSHLAYTYAVSGDEADASAPSEARWLKRSLWPSVKADGIIADAAAARAAGADFVVVSLNWGATAATEPTDSQKEFATSLLDSADIDLVIGTNPRAIQQCAKINGKYVFYSLGELLADGQDTEGLTARVTLTRDAFGNVDSTAGYLATTVAQNRHIATPVVADTDAKAADRIAKALGDATTCPTAPLP</sequence>
<dbReference type="InterPro" id="IPR029052">
    <property type="entry name" value="Metallo-depent_PP-like"/>
</dbReference>
<dbReference type="InterPro" id="IPR019079">
    <property type="entry name" value="Capsule_synth_CapA"/>
</dbReference>
<dbReference type="Gene3D" id="3.60.21.10">
    <property type="match status" value="1"/>
</dbReference>
<name>A0A077M7W7_9MICO</name>
<evidence type="ECO:0000313" key="5">
    <source>
        <dbReference type="EMBL" id="CCI52579.1"/>
    </source>
</evidence>
<evidence type="ECO:0000313" key="4">
    <source>
        <dbReference type="EMBL" id="CCI51945.1"/>
    </source>
</evidence>
<reference evidence="4" key="1">
    <citation type="submission" date="2012-05" db="EMBL/GenBank/DDBJ databases">
        <authorList>
            <person name="McIlroy S."/>
        </authorList>
    </citation>
    <scope>NUCLEOTIDE SEQUENCE</scope>
    <source>
        <strain evidence="4">Ben 74</strain>
    </source>
</reference>
<feature type="region of interest" description="Disordered" evidence="2">
    <location>
        <begin position="20"/>
        <end position="53"/>
    </location>
</feature>
<dbReference type="PANTHER" id="PTHR33393:SF13">
    <property type="entry name" value="PGA BIOSYNTHESIS PROTEIN CAPA"/>
    <property type="match status" value="1"/>
</dbReference>
<comment type="similarity">
    <text evidence="1">Belongs to the CapA family.</text>
</comment>
<dbReference type="SUPFAM" id="SSF56300">
    <property type="entry name" value="Metallo-dependent phosphatases"/>
    <property type="match status" value="1"/>
</dbReference>
<evidence type="ECO:0000313" key="6">
    <source>
        <dbReference type="Proteomes" id="UP000035720"/>
    </source>
</evidence>
<gene>
    <name evidence="4" type="ORF">BN13_1330010</name>
    <name evidence="5" type="ORF">BN13_1870011</name>
</gene>
<dbReference type="STRING" id="1193518.BN13_1330010"/>
<evidence type="ECO:0000259" key="3">
    <source>
        <dbReference type="SMART" id="SM00854"/>
    </source>
</evidence>
<organism evidence="4 6">
    <name type="scientific">Nostocoides jenkinsii Ben 74</name>
    <dbReference type="NCBI Taxonomy" id="1193518"/>
    <lineage>
        <taxon>Bacteria</taxon>
        <taxon>Bacillati</taxon>
        <taxon>Actinomycetota</taxon>
        <taxon>Actinomycetes</taxon>
        <taxon>Micrococcales</taxon>
        <taxon>Intrasporangiaceae</taxon>
        <taxon>Nostocoides</taxon>
    </lineage>
</organism>
<dbReference type="EMBL" id="CAJC01000039">
    <property type="protein sequence ID" value="CCI51945.1"/>
    <property type="molecule type" value="Genomic_DNA"/>
</dbReference>
<feature type="domain" description="Capsule synthesis protein CapA" evidence="3">
    <location>
        <begin position="55"/>
        <end position="311"/>
    </location>
</feature>
<keyword evidence="6" id="KW-1185">Reference proteome</keyword>
<dbReference type="Proteomes" id="UP000035720">
    <property type="component" value="Unassembled WGS sequence"/>
</dbReference>
<feature type="compositionally biased region" description="Low complexity" evidence="2">
    <location>
        <begin position="22"/>
        <end position="51"/>
    </location>
</feature>
<dbReference type="AlphaFoldDB" id="A0A077M7W7"/>
<dbReference type="EMBL" id="CAJC01000098">
    <property type="protein sequence ID" value="CCI52579.1"/>
    <property type="molecule type" value="Genomic_DNA"/>
</dbReference>
<dbReference type="SMART" id="SM00854">
    <property type="entry name" value="PGA_cap"/>
    <property type="match status" value="1"/>
</dbReference>
<dbReference type="InterPro" id="IPR052169">
    <property type="entry name" value="CW_Biosynth-Accessory"/>
</dbReference>
<reference evidence="4 6" key="2">
    <citation type="journal article" date="2013" name="ISME J.">
        <title>A metabolic model for members of the genus Tetrasphaera involved in enhanced biological phosphorus removal.</title>
        <authorList>
            <person name="Kristiansen R."/>
            <person name="Nguyen H.T.T."/>
            <person name="Saunders A.M."/>
            <person name="Nielsen J.L."/>
            <person name="Wimmer R."/>
            <person name="Le V.Q."/>
            <person name="McIlroy S.J."/>
            <person name="Petrovski S."/>
            <person name="Seviour R.J."/>
            <person name="Calteau A."/>
            <person name="Nielsen K.L."/>
            <person name="Nielsen P.H."/>
        </authorList>
    </citation>
    <scope>NUCLEOTIDE SEQUENCE [LARGE SCALE GENOMIC DNA]</scope>
    <source>
        <strain evidence="4 6">Ben 74</strain>
    </source>
</reference>
<accession>A0A077M7W7</accession>